<organism evidence="3 4">
    <name type="scientific">Synaphobranchus kaupii</name>
    <name type="common">Kaup's arrowtooth eel</name>
    <dbReference type="NCBI Taxonomy" id="118154"/>
    <lineage>
        <taxon>Eukaryota</taxon>
        <taxon>Metazoa</taxon>
        <taxon>Chordata</taxon>
        <taxon>Craniata</taxon>
        <taxon>Vertebrata</taxon>
        <taxon>Euteleostomi</taxon>
        <taxon>Actinopterygii</taxon>
        <taxon>Neopterygii</taxon>
        <taxon>Teleostei</taxon>
        <taxon>Anguilliformes</taxon>
        <taxon>Synaphobranchidae</taxon>
        <taxon>Synaphobranchus</taxon>
    </lineage>
</organism>
<comment type="caution">
    <text evidence="3">The sequence shown here is derived from an EMBL/GenBank/DDBJ whole genome shotgun (WGS) entry which is preliminary data.</text>
</comment>
<evidence type="ECO:0000313" key="4">
    <source>
        <dbReference type="Proteomes" id="UP001152622"/>
    </source>
</evidence>
<keyword evidence="1" id="KW-0808">Transferase</keyword>
<protein>
    <recommendedName>
        <fullName evidence="2">N-acetyltransferase domain-containing protein</fullName>
    </recommendedName>
</protein>
<dbReference type="SUPFAM" id="SSF55729">
    <property type="entry name" value="Acyl-CoA N-acyltransferases (Nat)"/>
    <property type="match status" value="1"/>
</dbReference>
<reference evidence="3" key="1">
    <citation type="journal article" date="2023" name="Science">
        <title>Genome structures resolve the early diversification of teleost fishes.</title>
        <authorList>
            <person name="Parey E."/>
            <person name="Louis A."/>
            <person name="Montfort J."/>
            <person name="Bouchez O."/>
            <person name="Roques C."/>
            <person name="Iampietro C."/>
            <person name="Lluch J."/>
            <person name="Castinel A."/>
            <person name="Donnadieu C."/>
            <person name="Desvignes T."/>
            <person name="Floi Bucao C."/>
            <person name="Jouanno E."/>
            <person name="Wen M."/>
            <person name="Mejri S."/>
            <person name="Dirks R."/>
            <person name="Jansen H."/>
            <person name="Henkel C."/>
            <person name="Chen W.J."/>
            <person name="Zahm M."/>
            <person name="Cabau C."/>
            <person name="Klopp C."/>
            <person name="Thompson A.W."/>
            <person name="Robinson-Rechavi M."/>
            <person name="Braasch I."/>
            <person name="Lecointre G."/>
            <person name="Bobe J."/>
            <person name="Postlethwait J.H."/>
            <person name="Berthelot C."/>
            <person name="Roest Crollius H."/>
            <person name="Guiguen Y."/>
        </authorList>
    </citation>
    <scope>NUCLEOTIDE SEQUENCE</scope>
    <source>
        <strain evidence="3">WJC10195</strain>
    </source>
</reference>
<dbReference type="CDD" id="cd04301">
    <property type="entry name" value="NAT_SF"/>
    <property type="match status" value="1"/>
</dbReference>
<dbReference type="InterPro" id="IPR000182">
    <property type="entry name" value="GNAT_dom"/>
</dbReference>
<dbReference type="AlphaFoldDB" id="A0A9Q1IXN0"/>
<dbReference type="PROSITE" id="PS51186">
    <property type="entry name" value="GNAT"/>
    <property type="match status" value="1"/>
</dbReference>
<gene>
    <name evidence="3" type="ORF">SKAU_G00195170</name>
</gene>
<dbReference type="PANTHER" id="PTHR13947:SF60">
    <property type="entry name" value="N-ACETYLTRANSFERASE DOMAIN-CONTAINING PROTEIN"/>
    <property type="match status" value="1"/>
</dbReference>
<evidence type="ECO:0000259" key="2">
    <source>
        <dbReference type="PROSITE" id="PS51186"/>
    </source>
</evidence>
<dbReference type="PANTHER" id="PTHR13947">
    <property type="entry name" value="GNAT FAMILY N-ACETYLTRANSFERASE"/>
    <property type="match status" value="1"/>
</dbReference>
<dbReference type="Proteomes" id="UP001152622">
    <property type="component" value="Chromosome 6"/>
</dbReference>
<keyword evidence="4" id="KW-1185">Reference proteome</keyword>
<dbReference type="OrthoDB" id="41532at2759"/>
<accession>A0A9Q1IXN0</accession>
<name>A0A9Q1IXN0_SYNKA</name>
<dbReference type="Gene3D" id="3.40.630.30">
    <property type="match status" value="1"/>
</dbReference>
<proteinExistence type="predicted"/>
<dbReference type="EMBL" id="JAINUF010000006">
    <property type="protein sequence ID" value="KAJ8356723.1"/>
    <property type="molecule type" value="Genomic_DNA"/>
</dbReference>
<evidence type="ECO:0000313" key="3">
    <source>
        <dbReference type="EMBL" id="KAJ8356723.1"/>
    </source>
</evidence>
<dbReference type="InterPro" id="IPR016181">
    <property type="entry name" value="Acyl_CoA_acyltransferase"/>
</dbReference>
<dbReference type="Pfam" id="PF00583">
    <property type="entry name" value="Acetyltransf_1"/>
    <property type="match status" value="1"/>
</dbReference>
<feature type="domain" description="N-acetyltransferase" evidence="2">
    <location>
        <begin position="134"/>
        <end position="292"/>
    </location>
</feature>
<evidence type="ECO:0000256" key="1">
    <source>
        <dbReference type="ARBA" id="ARBA00022679"/>
    </source>
</evidence>
<dbReference type="InterPro" id="IPR050769">
    <property type="entry name" value="NAT_camello-type"/>
</dbReference>
<dbReference type="GO" id="GO:0008080">
    <property type="term" value="F:N-acetyltransferase activity"/>
    <property type="evidence" value="ECO:0007669"/>
    <property type="project" value="InterPro"/>
</dbReference>
<sequence>MAAEGLQLQWQWEQEGRGATPVLDTTQGPRKMGFTGGSRRNEVLVTQLRLGHCALGAGLWVCALAKGSSSTAMAKFQIRRYRDEDQEAVKETFTLAMSEHVPSAFLHMLRQPLVQGTLACLFCALLATSGSVLLPVLAVTLVLAGARQLVDYSFARYIEACRRRDLDRVREAYMEGTDSCFWVAESDGLVVGTVACLPSRKHTGRECLELKRMAVRRSHRGLGIAKSLCRAVAEFAREKGYRQVLLYASVVQADAQKLYEGVGYRRVGESVVPETLAKLVNFTLIEYRYTLMEGGG</sequence>